<organism evidence="1 2">
    <name type="scientific">Donghicola tyrosinivorans</name>
    <dbReference type="NCBI Taxonomy" id="1652492"/>
    <lineage>
        <taxon>Bacteria</taxon>
        <taxon>Pseudomonadati</taxon>
        <taxon>Pseudomonadota</taxon>
        <taxon>Alphaproteobacteria</taxon>
        <taxon>Rhodobacterales</taxon>
        <taxon>Roseobacteraceae</taxon>
        <taxon>Donghicola</taxon>
    </lineage>
</organism>
<evidence type="ECO:0000313" key="1">
    <source>
        <dbReference type="EMBL" id="PRY92406.1"/>
    </source>
</evidence>
<comment type="caution">
    <text evidence="1">The sequence shown here is derived from an EMBL/GenBank/DDBJ whole genome shotgun (WGS) entry which is preliminary data.</text>
</comment>
<dbReference type="InterPro" id="IPR018666">
    <property type="entry name" value="DUF2125"/>
</dbReference>
<dbReference type="AlphaFoldDB" id="A0A2T0X0D2"/>
<dbReference type="Pfam" id="PF09898">
    <property type="entry name" value="DUF2125"/>
    <property type="match status" value="1"/>
</dbReference>
<proteinExistence type="predicted"/>
<gene>
    <name evidence="1" type="ORF">CLV74_102321</name>
</gene>
<accession>A0A2T0X0D2</accession>
<name>A0A2T0X0D2_9RHOB</name>
<protein>
    <recommendedName>
        <fullName evidence="3">DUF2125 domain-containing protein</fullName>
    </recommendedName>
</protein>
<evidence type="ECO:0000313" key="2">
    <source>
        <dbReference type="Proteomes" id="UP000238392"/>
    </source>
</evidence>
<evidence type="ECO:0008006" key="3">
    <source>
        <dbReference type="Google" id="ProtNLM"/>
    </source>
</evidence>
<dbReference type="EMBL" id="PVTQ01000002">
    <property type="protein sequence ID" value="PRY92406.1"/>
    <property type="molecule type" value="Genomic_DNA"/>
</dbReference>
<reference evidence="1 2" key="1">
    <citation type="submission" date="2018-03" db="EMBL/GenBank/DDBJ databases">
        <title>Genomic Encyclopedia of Archaeal and Bacterial Type Strains, Phase II (KMG-II): from individual species to whole genera.</title>
        <authorList>
            <person name="Goeker M."/>
        </authorList>
    </citation>
    <scope>NUCLEOTIDE SEQUENCE [LARGE SCALE GENOMIC DNA]</scope>
    <source>
        <strain evidence="1 2">DSM 100212</strain>
    </source>
</reference>
<keyword evidence="2" id="KW-1185">Reference proteome</keyword>
<sequence>MKRLVAIALVLALAWSAHWLWKAQSQRAAIEGWFHARQAAGWQAEYSDLSVSGFPNRLDTTFTDVSLADTQRGLAWSTDLLQVLQLVYNDSHLILYWPEPQRIATPYGAVTLGAEDLRASLIMEDVAQMQPARFLAEGMNPTLDTEGGLWSADKLRFAAEKDPANTANYHLFTRLEGLRAPFPAEVQANLPDAMTALEMDLRVAFDAPWNSGALRGARPQITALKIEKAFADWGPLHLDAAGQLTLDQRGIPEGEITVRAVNWPQMLETAVEAGKITPKAAKQMMLVLDLVAQASGKTDDLDATFTFKGGMVRLGVLPLGPAPQIVIR</sequence>
<dbReference type="Proteomes" id="UP000238392">
    <property type="component" value="Unassembled WGS sequence"/>
</dbReference>
<dbReference type="RefSeq" id="WP_170107974.1">
    <property type="nucleotide sequence ID" value="NZ_PVTQ01000002.1"/>
</dbReference>